<sequence length="143" mass="16179">SVWRETEVLSSVWRETEALSRVWRETEALSRVWRETEALSSVWRETEVLSSVWRYCCSWLSVRLELIGGLITFFAALFAVLNRDTVDPALVGLSISSSLQLKAEACYTSFNSPLGARQTSCTPGGKIVFRFRSFSSAFRAEAR</sequence>
<accession>A0ABN7PKC9</accession>
<dbReference type="Proteomes" id="UP001153148">
    <property type="component" value="Unassembled WGS sequence"/>
</dbReference>
<organism evidence="1 2">
    <name type="scientific">Timema podura</name>
    <name type="common">Walking stick</name>
    <dbReference type="NCBI Taxonomy" id="61482"/>
    <lineage>
        <taxon>Eukaryota</taxon>
        <taxon>Metazoa</taxon>
        <taxon>Ecdysozoa</taxon>
        <taxon>Arthropoda</taxon>
        <taxon>Hexapoda</taxon>
        <taxon>Insecta</taxon>
        <taxon>Pterygota</taxon>
        <taxon>Neoptera</taxon>
        <taxon>Polyneoptera</taxon>
        <taxon>Phasmatodea</taxon>
        <taxon>Timematodea</taxon>
        <taxon>Timematoidea</taxon>
        <taxon>Timematidae</taxon>
        <taxon>Timema</taxon>
    </lineage>
</organism>
<keyword evidence="2" id="KW-1185">Reference proteome</keyword>
<comment type="caution">
    <text evidence="1">The sequence shown here is derived from an EMBL/GenBank/DDBJ whole genome shotgun (WGS) entry which is preliminary data.</text>
</comment>
<gene>
    <name evidence="1" type="ORF">TPAB3V08_LOCUS15128</name>
</gene>
<dbReference type="EMBL" id="CAJPIN010083808">
    <property type="protein sequence ID" value="CAG2068185.1"/>
    <property type="molecule type" value="Genomic_DNA"/>
</dbReference>
<feature type="non-terminal residue" evidence="1">
    <location>
        <position position="1"/>
    </location>
</feature>
<evidence type="ECO:0000313" key="1">
    <source>
        <dbReference type="EMBL" id="CAG2068185.1"/>
    </source>
</evidence>
<name>A0ABN7PKC9_TIMPD</name>
<protein>
    <submittedName>
        <fullName evidence="1">Uncharacterized protein</fullName>
    </submittedName>
</protein>
<reference evidence="1" key="1">
    <citation type="submission" date="2021-03" db="EMBL/GenBank/DDBJ databases">
        <authorList>
            <person name="Tran Van P."/>
        </authorList>
    </citation>
    <scope>NUCLEOTIDE SEQUENCE</scope>
</reference>
<evidence type="ECO:0000313" key="2">
    <source>
        <dbReference type="Proteomes" id="UP001153148"/>
    </source>
</evidence>
<proteinExistence type="predicted"/>